<feature type="signal peptide" evidence="1">
    <location>
        <begin position="1"/>
        <end position="18"/>
    </location>
</feature>
<keyword evidence="1" id="KW-0732">Signal</keyword>
<dbReference type="GO" id="GO:0008236">
    <property type="term" value="F:serine-type peptidase activity"/>
    <property type="evidence" value="ECO:0007669"/>
    <property type="project" value="InterPro"/>
</dbReference>
<reference evidence="3 4" key="1">
    <citation type="submission" date="2018-06" db="EMBL/GenBank/DDBJ databases">
        <title>Genomic Encyclopedia of Archaeal and Bacterial Type Strains, Phase II (KMG-II): from individual species to whole genera.</title>
        <authorList>
            <person name="Goeker M."/>
        </authorList>
    </citation>
    <scope>NUCLEOTIDE SEQUENCE [LARGE SCALE GENOMIC DNA]</scope>
    <source>
        <strain evidence="3 4">DSM 14825</strain>
    </source>
</reference>
<comment type="caution">
    <text evidence="3">The sequence shown here is derived from an EMBL/GenBank/DDBJ whole genome shotgun (WGS) entry which is preliminary data.</text>
</comment>
<accession>A0A327STM8</accession>
<protein>
    <submittedName>
        <fullName evidence="3">Peptidase S41-like protein</fullName>
    </submittedName>
</protein>
<dbReference type="Gene3D" id="3.90.226.10">
    <property type="entry name" value="2-enoyl-CoA Hydratase, Chain A, domain 1"/>
    <property type="match status" value="1"/>
</dbReference>
<dbReference type="Pfam" id="PF03572">
    <property type="entry name" value="Peptidase_S41"/>
    <property type="match status" value="1"/>
</dbReference>
<dbReference type="InterPro" id="IPR005151">
    <property type="entry name" value="Tail-specific_protease"/>
</dbReference>
<proteinExistence type="predicted"/>
<dbReference type="GO" id="GO:0004175">
    <property type="term" value="F:endopeptidase activity"/>
    <property type="evidence" value="ECO:0007669"/>
    <property type="project" value="TreeGrafter"/>
</dbReference>
<dbReference type="SUPFAM" id="SSF52096">
    <property type="entry name" value="ClpP/crotonase"/>
    <property type="match status" value="1"/>
</dbReference>
<evidence type="ECO:0000313" key="3">
    <source>
        <dbReference type="EMBL" id="RAJ32268.1"/>
    </source>
</evidence>
<feature type="chain" id="PRO_5016392747" evidence="1">
    <location>
        <begin position="19"/>
        <end position="475"/>
    </location>
</feature>
<evidence type="ECO:0000256" key="1">
    <source>
        <dbReference type="SAM" id="SignalP"/>
    </source>
</evidence>
<name>A0A327STM8_9SPHI</name>
<gene>
    <name evidence="3" type="ORF">LY11_01951</name>
</gene>
<evidence type="ECO:0000259" key="2">
    <source>
        <dbReference type="Pfam" id="PF03572"/>
    </source>
</evidence>
<dbReference type="InterPro" id="IPR029045">
    <property type="entry name" value="ClpP/crotonase-like_dom_sf"/>
</dbReference>
<organism evidence="3 4">
    <name type="scientific">Pedobacter cryoconitis</name>
    <dbReference type="NCBI Taxonomy" id="188932"/>
    <lineage>
        <taxon>Bacteria</taxon>
        <taxon>Pseudomonadati</taxon>
        <taxon>Bacteroidota</taxon>
        <taxon>Sphingobacteriia</taxon>
        <taxon>Sphingobacteriales</taxon>
        <taxon>Sphingobacteriaceae</taxon>
        <taxon>Pedobacter</taxon>
    </lineage>
</organism>
<feature type="domain" description="Tail specific protease" evidence="2">
    <location>
        <begin position="253"/>
        <end position="456"/>
    </location>
</feature>
<dbReference type="AlphaFoldDB" id="A0A327STM8"/>
<sequence length="475" mass="54386">MRGKLILILILLPGLAWAQNCNCADNFNFLVEKIKNNYVGYKDKVNESNQKKFDLFTDSLRNIANSAEKMPCFDICTEWLTFFEDGHLSLSFTPGKATNDEIKSFFNTAEKTSWNEHDFNSYLQRNKEKLDKIEGYWTYAAKSYKIGIVKDIAAGKNEFIGFIVNTTNPNWSKQQVKVRIKKIEDNYQTMYFRGGDHSKRVPLLLINKDTIDLGFFGKWYKSPFLENKEEAVKWVVDDILPSFKILDKETNLLVLPSFSMKYKNQVDSIIEVNTALLEKSKHLIIDIRKNSGGLTTTFEKLLPYIYTNPIYTSGASILATADNIKAWYNPDVPGVSEALKIKLKEKVRQMNAHVGELYLLYPPDSIVLAHFSKNPQRISILFDRGSASAAEIMILNTRQSKKVTFFGQNSAGSIDYVEVLNIKIPCSYFSMLYPAVRYNSVDTHPLNNTGIAPDVIIPYDVPNWIEFVRKYKPSH</sequence>
<dbReference type="GO" id="GO:0006508">
    <property type="term" value="P:proteolysis"/>
    <property type="evidence" value="ECO:0007669"/>
    <property type="project" value="InterPro"/>
</dbReference>
<dbReference type="EMBL" id="QLLR01000006">
    <property type="protein sequence ID" value="RAJ32268.1"/>
    <property type="molecule type" value="Genomic_DNA"/>
</dbReference>
<evidence type="ECO:0000313" key="4">
    <source>
        <dbReference type="Proteomes" id="UP000249754"/>
    </source>
</evidence>
<dbReference type="Proteomes" id="UP000249754">
    <property type="component" value="Unassembled WGS sequence"/>
</dbReference>
<dbReference type="PANTHER" id="PTHR32060:SF22">
    <property type="entry name" value="CARBOXYL-TERMINAL-PROCESSING PEPTIDASE 3, CHLOROPLASTIC"/>
    <property type="match status" value="1"/>
</dbReference>
<dbReference type="PANTHER" id="PTHR32060">
    <property type="entry name" value="TAIL-SPECIFIC PROTEASE"/>
    <property type="match status" value="1"/>
</dbReference>